<protein>
    <submittedName>
        <fullName evidence="1">Uncharacterized protein</fullName>
    </submittedName>
</protein>
<name>A0A5N7MSQ8_9HYPH</name>
<keyword evidence="2" id="KW-1185">Reference proteome</keyword>
<evidence type="ECO:0000313" key="2">
    <source>
        <dbReference type="Proteomes" id="UP000403266"/>
    </source>
</evidence>
<reference evidence="1 2" key="1">
    <citation type="journal article" date="2019" name="Syst. Appl. Microbiol.">
        <title>Microvirga tunisiensis sp. nov., a root nodule symbiotic bacterium isolated from Lupinus micranthus and L. luteus grown in Northern Tunisia.</title>
        <authorList>
            <person name="Msaddak A."/>
            <person name="Rejili M."/>
            <person name="Duran D."/>
            <person name="Mars M."/>
            <person name="Palacios J.M."/>
            <person name="Ruiz-Argueso T."/>
            <person name="Rey L."/>
            <person name="Imperial J."/>
        </authorList>
    </citation>
    <scope>NUCLEOTIDE SEQUENCE [LARGE SCALE GENOMIC DNA]</scope>
    <source>
        <strain evidence="1 2">Lmie10</strain>
    </source>
</reference>
<sequence length="118" mass="12884">MTTLALTVQTVRESNWRKALCNVARPIGHLSGVGREIAEAIGLSEDLDFLNASSEIVSVEIDRQKITAASFDTIVSMVNGHIVGTGRDHNDELSSLINTQRELYGDRDGTAKVFLEIL</sequence>
<accession>A0A5N7MSQ8</accession>
<organism evidence="1 2">
    <name type="scientific">Microvirga tunisiensis</name>
    <dbReference type="NCBI Taxonomy" id="2108360"/>
    <lineage>
        <taxon>Bacteria</taxon>
        <taxon>Pseudomonadati</taxon>
        <taxon>Pseudomonadota</taxon>
        <taxon>Alphaproteobacteria</taxon>
        <taxon>Hyphomicrobiales</taxon>
        <taxon>Methylobacteriaceae</taxon>
        <taxon>Microvirga</taxon>
    </lineage>
</organism>
<gene>
    <name evidence="1" type="ORF">FS320_33750</name>
</gene>
<dbReference type="AlphaFoldDB" id="A0A5N7MSQ8"/>
<dbReference type="EMBL" id="VOSK01000283">
    <property type="protein sequence ID" value="MPR29898.1"/>
    <property type="molecule type" value="Genomic_DNA"/>
</dbReference>
<evidence type="ECO:0000313" key="1">
    <source>
        <dbReference type="EMBL" id="MPR29898.1"/>
    </source>
</evidence>
<dbReference type="Proteomes" id="UP000403266">
    <property type="component" value="Unassembled WGS sequence"/>
</dbReference>
<dbReference type="RefSeq" id="WP_152716772.1">
    <property type="nucleotide sequence ID" value="NZ_VOSJ01000307.1"/>
</dbReference>
<comment type="caution">
    <text evidence="1">The sequence shown here is derived from an EMBL/GenBank/DDBJ whole genome shotgun (WGS) entry which is preliminary data.</text>
</comment>
<proteinExistence type="predicted"/>